<evidence type="ECO:0000313" key="4">
    <source>
        <dbReference type="Proteomes" id="UP000703661"/>
    </source>
</evidence>
<feature type="region of interest" description="Disordered" evidence="1">
    <location>
        <begin position="1155"/>
        <end position="1178"/>
    </location>
</feature>
<feature type="compositionally biased region" description="Basic and acidic residues" evidence="1">
    <location>
        <begin position="1429"/>
        <end position="1444"/>
    </location>
</feature>
<feature type="compositionally biased region" description="Low complexity" evidence="1">
    <location>
        <begin position="1168"/>
        <end position="1178"/>
    </location>
</feature>
<dbReference type="GO" id="GO:0009653">
    <property type="term" value="P:anatomical structure morphogenesis"/>
    <property type="evidence" value="ECO:0007669"/>
    <property type="project" value="TreeGrafter"/>
</dbReference>
<protein>
    <recommendedName>
        <fullName evidence="2">BTB domain-containing protein</fullName>
    </recommendedName>
</protein>
<dbReference type="SUPFAM" id="SSF54695">
    <property type="entry name" value="POZ domain"/>
    <property type="match status" value="1"/>
</dbReference>
<comment type="caution">
    <text evidence="3">The sequence shown here is derived from an EMBL/GenBank/DDBJ whole genome shotgun (WGS) entry which is preliminary data.</text>
</comment>
<evidence type="ECO:0000259" key="2">
    <source>
        <dbReference type="PROSITE" id="PS50097"/>
    </source>
</evidence>
<proteinExistence type="predicted"/>
<dbReference type="EMBL" id="JAAAID010000064">
    <property type="protein sequence ID" value="KAG0023273.1"/>
    <property type="molecule type" value="Genomic_DNA"/>
</dbReference>
<accession>A0A9P6N392</accession>
<dbReference type="Gene3D" id="3.30.710.10">
    <property type="entry name" value="Potassium Channel Kv1.1, Chain A"/>
    <property type="match status" value="1"/>
</dbReference>
<dbReference type="PANTHER" id="PTHR23312:SF8">
    <property type="entry name" value="ARMADILLO REPEAT-CONTAINING PROTEIN 5"/>
    <property type="match status" value="1"/>
</dbReference>
<dbReference type="PROSITE" id="PS50097">
    <property type="entry name" value="BTB"/>
    <property type="match status" value="1"/>
</dbReference>
<evidence type="ECO:0000256" key="1">
    <source>
        <dbReference type="SAM" id="MobiDB-lite"/>
    </source>
</evidence>
<dbReference type="InterPro" id="IPR011333">
    <property type="entry name" value="SKP1/BTB/POZ_sf"/>
</dbReference>
<sequence>MHTAELITLLRSHERTHPKTKGHLAALDQARRLHLLGELSNWLLAELQKYRDRQAGSTSLETPQQGSLRSQIRHTLLAIQVLLDNFSSESTSSQDVNPGSVSKTPVLLNDKGKEKVLESFLRPILIGISPLGPRVDSTDVQLLCAKIICYCANPLTKNAPFQPQVLFKTMMAMTQRQESQEWQSTKQDRGHGPGQLTSDAVVGFTALLQSPMIKLQDYALRILTSHKSIVQIDQTWELLIPLKSVLEGLRDSMVRITTDQQVELFGQDLGTVKTSSASPDAVIRSGSSGGMIKELESAITIQSKALTLLQWYLQEAGKSSSAPVLSSTSSLNFQDQMSGSRSYRRLRILKEAADVGLLADIWRAIQHIVLFERPKLAVVSERLVLLTSASIYWVCWVFQDDALTYIISESADTLMAWYGYYIIPRDQVSGLSSSAQEKMDLKHQSSVLEYLSKLIQNMVTSKKHYTTLFVGNPPVGIVIMRRTIEFLEGILESSLPVMSSNSDPDLTRPLPDTFVLNVDYTPTDAKPTTYPIRIIQERPGVLEAMLGIMAGCYGGSQEASSLVLNSQLLHILLLLLSNIRNLFDIHNLAESTARKVRQLSLSMLLLILKHDSSIPGIEDVPMDHWTLGYKALVDMIMFPLESEANAASDQPGAHVAQNMTVDEDFGVKSLRVFTFFWKHHTKGRGILSDLLAPRLHQLRMVPILMEDQHVDKIPKWRRERTLLLLETIVYFGSESSVRINMRERWSSLPFLVAILGSSMKRLESNGYSPRDTLSRMVAKRCFMAMRKFWYDRLGLVQMIELDLSQSESRLWDEMMPPSVRFEIQTSNLSTSASVVPLLVAILSPLGTNWSSELMLRTSWIAQRTRRQPRHPLFERRELLLVEAAMMLAQLSQFRECQERLVSKPGAIWMVSRIMVERSLVANSDVGNAGPIVESDEAPLEQLEKSLFEALTRIMSSESLAKSLVSNNTITELFAAIMEMDMPMYFYRSKAIFEGKFEGLNIFRSRKPTYCGSRNSESPSTITAETARLETELDEKNGMGRICMDQILPTLRQHELHRQLLQHFRTVMTPQRGQFERIYQYIGGHRSLQDVDDSSETVYWLREYCALVFTYTLEPPTPSSPMFWGSRIDKTALLNSESIFGIVCRMLTLEMEYDDSGDASVKEPTTSVNQEQNTTDQQNDMMNAQKEEALLRRFSAGLAIQSLCWKHVEQWRGQHLDLVWSYADVTTTEWEKYTTVLKGKSDGGSVSNSDELTASIENRTSVDFMIQDRVISFPDRLILSRTSEFFHTLLMGEYKEAHQKHILLQDVDPDDFELLMEVVKESQLTVRLLLPEDLPLALVLRLMTCANRFMVTFVKRLAEAWILEALSIRELKHYEMKKHSEVDVTDAPITQSDAKHHSSPTSESQGKRRKIDHTGEGEEESEPVDDLELYDDKDPKEGNDAGQREVEESIHESLLMVYEACSDPRHGTLYSTTHPFHGLVWDVLKRMALRLGYVAITPRFATMMDDGGEETIQGFLQIFYDLILNNVPTTI</sequence>
<evidence type="ECO:0000313" key="3">
    <source>
        <dbReference type="EMBL" id="KAG0023273.1"/>
    </source>
</evidence>
<dbReference type="PANTHER" id="PTHR23312">
    <property type="entry name" value="ARMC5 ARMADILLO REPEAT-CONTAINING -RELATED"/>
    <property type="match status" value="1"/>
</dbReference>
<feature type="region of interest" description="Disordered" evidence="1">
    <location>
        <begin position="1382"/>
        <end position="1444"/>
    </location>
</feature>
<dbReference type="Pfam" id="PF00651">
    <property type="entry name" value="BTB"/>
    <property type="match status" value="1"/>
</dbReference>
<dbReference type="InterPro" id="IPR000210">
    <property type="entry name" value="BTB/POZ_dom"/>
</dbReference>
<keyword evidence="4" id="KW-1185">Reference proteome</keyword>
<gene>
    <name evidence="3" type="ORF">BGZ80_009927</name>
</gene>
<name>A0A9P6N392_9FUNG</name>
<reference evidence="3" key="1">
    <citation type="journal article" date="2020" name="Fungal Divers.">
        <title>Resolving the Mortierellaceae phylogeny through synthesis of multi-gene phylogenetics and phylogenomics.</title>
        <authorList>
            <person name="Vandepol N."/>
            <person name="Liber J."/>
            <person name="Desiro A."/>
            <person name="Na H."/>
            <person name="Kennedy M."/>
            <person name="Barry K."/>
            <person name="Grigoriev I.V."/>
            <person name="Miller A.N."/>
            <person name="O'Donnell K."/>
            <person name="Stajich J.E."/>
            <person name="Bonito G."/>
        </authorList>
    </citation>
    <scope>NUCLEOTIDE SEQUENCE</scope>
    <source>
        <strain evidence="3">NRRL 2769</strain>
    </source>
</reference>
<feature type="domain" description="BTB" evidence="2">
    <location>
        <begin position="1259"/>
        <end position="1327"/>
    </location>
</feature>
<organism evidence="3 4">
    <name type="scientific">Entomortierella chlamydospora</name>
    <dbReference type="NCBI Taxonomy" id="101097"/>
    <lineage>
        <taxon>Eukaryota</taxon>
        <taxon>Fungi</taxon>
        <taxon>Fungi incertae sedis</taxon>
        <taxon>Mucoromycota</taxon>
        <taxon>Mortierellomycotina</taxon>
        <taxon>Mortierellomycetes</taxon>
        <taxon>Mortierellales</taxon>
        <taxon>Mortierellaceae</taxon>
        <taxon>Entomortierella</taxon>
    </lineage>
</organism>
<dbReference type="SMART" id="SM00225">
    <property type="entry name" value="BTB"/>
    <property type="match status" value="1"/>
</dbReference>
<feature type="compositionally biased region" description="Acidic residues" evidence="1">
    <location>
        <begin position="1416"/>
        <end position="1428"/>
    </location>
</feature>
<dbReference type="GO" id="GO:0005829">
    <property type="term" value="C:cytosol"/>
    <property type="evidence" value="ECO:0007669"/>
    <property type="project" value="TreeGrafter"/>
</dbReference>
<dbReference type="Proteomes" id="UP000703661">
    <property type="component" value="Unassembled WGS sequence"/>
</dbReference>